<sequence length="293" mass="32469">MAAERLRALRLRSIPPTTPSPALNPPQVTEDQQTIGKNTSPMTEDPFVPSYADVRVVRAMLARLYLPLELVLDILERARYWPEESFHSERAVTVEGRWGSRVYDAKICVLAHVFGENMKKMLGGEKEENVKIREVEFEMQSHDQGWTSAGTAGTFNTSSWFETLILRDGAGVAGATPPVPMSNCRSTEFQRSLEGTGWDIIPRPSTVPGGPAQDDDGGLTWYLQGNRVAHHHRTTYKVVWGESRFEGNEGAGGGEGFLESLKEGDWIAVIARAKYPGWSNDAASVKVTVRYGF</sequence>
<name>A0ACB6QU98_9PLEO</name>
<dbReference type="Proteomes" id="UP000799755">
    <property type="component" value="Unassembled WGS sequence"/>
</dbReference>
<evidence type="ECO:0000313" key="2">
    <source>
        <dbReference type="Proteomes" id="UP000799755"/>
    </source>
</evidence>
<reference evidence="1" key="1">
    <citation type="journal article" date="2020" name="Stud. Mycol.">
        <title>101 Dothideomycetes genomes: a test case for predicting lifestyles and emergence of pathogens.</title>
        <authorList>
            <person name="Haridas S."/>
            <person name="Albert R."/>
            <person name="Binder M."/>
            <person name="Bloem J."/>
            <person name="Labutti K."/>
            <person name="Salamov A."/>
            <person name="Andreopoulos B."/>
            <person name="Baker S."/>
            <person name="Barry K."/>
            <person name="Bills G."/>
            <person name="Bluhm B."/>
            <person name="Cannon C."/>
            <person name="Castanera R."/>
            <person name="Culley D."/>
            <person name="Daum C."/>
            <person name="Ezra D."/>
            <person name="Gonzalez J."/>
            <person name="Henrissat B."/>
            <person name="Kuo A."/>
            <person name="Liang C."/>
            <person name="Lipzen A."/>
            <person name="Lutzoni F."/>
            <person name="Magnuson J."/>
            <person name="Mondo S."/>
            <person name="Nolan M."/>
            <person name="Ohm R."/>
            <person name="Pangilinan J."/>
            <person name="Park H.-J."/>
            <person name="Ramirez L."/>
            <person name="Alfaro M."/>
            <person name="Sun H."/>
            <person name="Tritt A."/>
            <person name="Yoshinaga Y."/>
            <person name="Zwiers L.-H."/>
            <person name="Turgeon B."/>
            <person name="Goodwin S."/>
            <person name="Spatafora J."/>
            <person name="Crous P."/>
            <person name="Grigoriev I."/>
        </authorList>
    </citation>
    <scope>NUCLEOTIDE SEQUENCE</scope>
    <source>
        <strain evidence="1">ATCC 200398</strain>
    </source>
</reference>
<organism evidence="1 2">
    <name type="scientific">Lindgomyces ingoldianus</name>
    <dbReference type="NCBI Taxonomy" id="673940"/>
    <lineage>
        <taxon>Eukaryota</taxon>
        <taxon>Fungi</taxon>
        <taxon>Dikarya</taxon>
        <taxon>Ascomycota</taxon>
        <taxon>Pezizomycotina</taxon>
        <taxon>Dothideomycetes</taxon>
        <taxon>Pleosporomycetidae</taxon>
        <taxon>Pleosporales</taxon>
        <taxon>Lindgomycetaceae</taxon>
        <taxon>Lindgomyces</taxon>
    </lineage>
</organism>
<comment type="caution">
    <text evidence="1">The sequence shown here is derived from an EMBL/GenBank/DDBJ whole genome shotgun (WGS) entry which is preliminary data.</text>
</comment>
<evidence type="ECO:0000313" key="1">
    <source>
        <dbReference type="EMBL" id="KAF2470506.1"/>
    </source>
</evidence>
<proteinExistence type="predicted"/>
<keyword evidence="2" id="KW-1185">Reference proteome</keyword>
<accession>A0ACB6QU98</accession>
<dbReference type="EMBL" id="MU003508">
    <property type="protein sequence ID" value="KAF2470506.1"/>
    <property type="molecule type" value="Genomic_DNA"/>
</dbReference>
<protein>
    <submittedName>
        <fullName evidence="1">Uncharacterized protein</fullName>
    </submittedName>
</protein>
<gene>
    <name evidence="1" type="ORF">BDR25DRAFT_262445</name>
</gene>